<evidence type="ECO:0000256" key="2">
    <source>
        <dbReference type="ARBA" id="ARBA00005879"/>
    </source>
</evidence>
<dbReference type="InterPro" id="IPR050161">
    <property type="entry name" value="Siro_Cobalamin_biosynth"/>
</dbReference>
<evidence type="ECO:0000256" key="7">
    <source>
        <dbReference type="ARBA" id="ARBA00023002"/>
    </source>
</evidence>
<dbReference type="CDD" id="cd11642">
    <property type="entry name" value="SUMT"/>
    <property type="match status" value="1"/>
</dbReference>
<dbReference type="GO" id="GO:0032259">
    <property type="term" value="P:methylation"/>
    <property type="evidence" value="ECO:0007669"/>
    <property type="project" value="UniProtKB-KW"/>
</dbReference>
<comment type="catalytic activity">
    <reaction evidence="13">
        <text>precorrin-2 + NAD(+) = sirohydrochlorin + NADH + 2 H(+)</text>
        <dbReference type="Rhea" id="RHEA:15613"/>
        <dbReference type="ChEBI" id="CHEBI:15378"/>
        <dbReference type="ChEBI" id="CHEBI:57540"/>
        <dbReference type="ChEBI" id="CHEBI:57945"/>
        <dbReference type="ChEBI" id="CHEBI:58351"/>
        <dbReference type="ChEBI" id="CHEBI:58827"/>
        <dbReference type="EC" id="1.3.1.76"/>
    </reaction>
</comment>
<evidence type="ECO:0000256" key="11">
    <source>
        <dbReference type="ARBA" id="ARBA00023268"/>
    </source>
</evidence>
<evidence type="ECO:0000256" key="1">
    <source>
        <dbReference type="ARBA" id="ARBA00005010"/>
    </source>
</evidence>
<dbReference type="NCBIfam" id="NF004790">
    <property type="entry name" value="PRK06136.1"/>
    <property type="match status" value="1"/>
</dbReference>
<dbReference type="PROSITE" id="PS00839">
    <property type="entry name" value="SUMT_1"/>
    <property type="match status" value="1"/>
</dbReference>
<evidence type="ECO:0000259" key="16">
    <source>
        <dbReference type="Pfam" id="PF00590"/>
    </source>
</evidence>
<dbReference type="GO" id="GO:0019354">
    <property type="term" value="P:siroheme biosynthetic process"/>
    <property type="evidence" value="ECO:0007669"/>
    <property type="project" value="UniProtKB-UniPathway"/>
</dbReference>
<dbReference type="InterPro" id="IPR019478">
    <property type="entry name" value="Sirohaem_synthase_dimer_dom"/>
</dbReference>
<feature type="active site" description="Proton donor" evidence="14">
    <location>
        <position position="280"/>
    </location>
</feature>
<keyword evidence="8" id="KW-0520">NAD</keyword>
<dbReference type="UniPathway" id="UPA00262">
    <property type="reaction ID" value="UER00211"/>
</dbReference>
<dbReference type="Gene3D" id="3.30.950.10">
    <property type="entry name" value="Methyltransferase, Cobalt-precorrin-4 Transmethylase, Domain 2"/>
    <property type="match status" value="1"/>
</dbReference>
<feature type="compositionally biased region" description="Basic residues" evidence="15">
    <location>
        <begin position="1"/>
        <end position="10"/>
    </location>
</feature>
<keyword evidence="19" id="KW-1185">Reference proteome</keyword>
<protein>
    <submittedName>
        <fullName evidence="18">Uroporphyrinogen-III C-methyltransferase</fullName>
        <ecNumber evidence="18">2.1.1.107</ecNumber>
    </submittedName>
</protein>
<feature type="region of interest" description="Disordered" evidence="15">
    <location>
        <begin position="1"/>
        <end position="20"/>
    </location>
</feature>
<dbReference type="Pfam" id="PF00590">
    <property type="entry name" value="TP_methylase"/>
    <property type="match status" value="1"/>
</dbReference>
<dbReference type="GO" id="GO:0009236">
    <property type="term" value="P:cobalamin biosynthetic process"/>
    <property type="evidence" value="ECO:0007669"/>
    <property type="project" value="UniProtKB-KW"/>
</dbReference>
<dbReference type="Pfam" id="PF13241">
    <property type="entry name" value="NAD_binding_7"/>
    <property type="match status" value="1"/>
</dbReference>
<proteinExistence type="inferred from homology"/>
<dbReference type="Gene3D" id="3.30.160.110">
    <property type="entry name" value="Siroheme synthase, domain 2"/>
    <property type="match status" value="1"/>
</dbReference>
<dbReference type="Pfam" id="PF10414">
    <property type="entry name" value="CysG_dimeriser"/>
    <property type="match status" value="1"/>
</dbReference>
<evidence type="ECO:0000256" key="5">
    <source>
        <dbReference type="ARBA" id="ARBA00022679"/>
    </source>
</evidence>
<dbReference type="EMBL" id="SPDV01000039">
    <property type="protein sequence ID" value="TFI57079.1"/>
    <property type="molecule type" value="Genomic_DNA"/>
</dbReference>
<reference evidence="18 19" key="1">
    <citation type="submission" date="2019-03" db="EMBL/GenBank/DDBJ databases">
        <title>Genome sequence of Sphingomonas sp. 17J27-24.</title>
        <authorList>
            <person name="Kim M."/>
            <person name="Maeng S."/>
            <person name="Sathiyaraj S."/>
        </authorList>
    </citation>
    <scope>NUCLEOTIDE SEQUENCE [LARGE SCALE GENOMIC DNA]</scope>
    <source>
        <strain evidence="18 19">17J27-24</strain>
    </source>
</reference>
<dbReference type="Gene3D" id="3.40.50.720">
    <property type="entry name" value="NAD(P)-binding Rossmann-like Domain"/>
    <property type="match status" value="2"/>
</dbReference>
<dbReference type="SUPFAM" id="SSF51735">
    <property type="entry name" value="NAD(P)-binding Rossmann-fold domains"/>
    <property type="match status" value="1"/>
</dbReference>
<keyword evidence="4 18" id="KW-0489">Methyltransferase</keyword>
<accession>A0A4Y8ZQH8</accession>
<evidence type="ECO:0000256" key="9">
    <source>
        <dbReference type="ARBA" id="ARBA00023239"/>
    </source>
</evidence>
<comment type="caution">
    <text evidence="18">The sequence shown here is derived from an EMBL/GenBank/DDBJ whole genome shotgun (WGS) entry which is preliminary data.</text>
</comment>
<evidence type="ECO:0000256" key="8">
    <source>
        <dbReference type="ARBA" id="ARBA00023027"/>
    </source>
</evidence>
<evidence type="ECO:0000256" key="13">
    <source>
        <dbReference type="ARBA" id="ARBA00047561"/>
    </source>
</evidence>
<evidence type="ECO:0000256" key="12">
    <source>
        <dbReference type="ARBA" id="ARBA00025705"/>
    </source>
</evidence>
<evidence type="ECO:0000256" key="4">
    <source>
        <dbReference type="ARBA" id="ARBA00022603"/>
    </source>
</evidence>
<dbReference type="NCBIfam" id="TIGR01469">
    <property type="entry name" value="cobA_cysG_Cterm"/>
    <property type="match status" value="1"/>
</dbReference>
<dbReference type="InterPro" id="IPR035996">
    <property type="entry name" value="4pyrrol_Methylase_sf"/>
</dbReference>
<evidence type="ECO:0000256" key="6">
    <source>
        <dbReference type="ARBA" id="ARBA00022691"/>
    </source>
</evidence>
<sequence>MRPPRRRRRPPGAEQGGMSVQTLSPAETPARIAPLPNLPLFHKLAGRKAVVVGASDGAAWKAELLEAAGAEVVRLVSGWQPADLEGAALAVAALADRGEALRFVAAARAAGAPVNIIDQTDLCDVQFGTIVNRAPVVLAISTDGAAPMLGQSIRARIEGVLPLGLSAWASAAQGWRARLKQHLPDFGARRGFWKRFTEAAWANVDRAPAEADFAALLAATPAERQGSVTLVGAGPGDPELLTLKAVRALQNATVILYDALVGPDVLELARREAKRVAVGKTGHGPSCSQAEINAMIVELALAGETVVRLKGGDPLIFGRATEEIDACKAAGVPVSIVPGISAAQGMAASLGLSLTERRRSRRIQFVTGHGADGRLPSDIDWGAMADRKATTILYMPRKTLGEFARKALAKGLDPATPAVAMANATRPDEARVAGTIADIDARAQALPAGAPVAILIGWVARDLAGASADLIPFPKALAS</sequence>
<gene>
    <name evidence="18" type="primary">cobA</name>
    <name evidence="18" type="ORF">E2493_16750</name>
</gene>
<evidence type="ECO:0000313" key="19">
    <source>
        <dbReference type="Proteomes" id="UP000298213"/>
    </source>
</evidence>
<dbReference type="InterPro" id="IPR014776">
    <property type="entry name" value="4pyrrole_Mease_sub2"/>
</dbReference>
<dbReference type="InterPro" id="IPR003043">
    <property type="entry name" value="Uropor_MeTrfase_CS"/>
</dbReference>
<dbReference type="PIRSF" id="PIRSF036426">
    <property type="entry name" value="Sirohaem_synth"/>
    <property type="match status" value="1"/>
</dbReference>
<comment type="pathway">
    <text evidence="1">Porphyrin-containing compound metabolism; siroheme biosynthesis; sirohydrochlorin from precorrin-2: step 1/1.</text>
</comment>
<dbReference type="InterPro" id="IPR012409">
    <property type="entry name" value="Sirohaem_synth"/>
</dbReference>
<dbReference type="InterPro" id="IPR006366">
    <property type="entry name" value="CobA/CysG_C"/>
</dbReference>
<feature type="domain" description="Tetrapyrrole methylase" evidence="16">
    <location>
        <begin position="228"/>
        <end position="439"/>
    </location>
</feature>
<evidence type="ECO:0000313" key="18">
    <source>
        <dbReference type="EMBL" id="TFI57079.1"/>
    </source>
</evidence>
<dbReference type="NCBIfam" id="TIGR01470">
    <property type="entry name" value="cysG_Nterm"/>
    <property type="match status" value="1"/>
</dbReference>
<dbReference type="GO" id="GO:0051287">
    <property type="term" value="F:NAD binding"/>
    <property type="evidence" value="ECO:0007669"/>
    <property type="project" value="InterPro"/>
</dbReference>
<dbReference type="PANTHER" id="PTHR45790:SF3">
    <property type="entry name" value="S-ADENOSYL-L-METHIONINE-DEPENDENT UROPORPHYRINOGEN III METHYLTRANSFERASE, CHLOROPLASTIC"/>
    <property type="match status" value="1"/>
</dbReference>
<dbReference type="GO" id="GO:0051266">
    <property type="term" value="F:sirohydrochlorin ferrochelatase activity"/>
    <property type="evidence" value="ECO:0007669"/>
    <property type="project" value="InterPro"/>
</dbReference>
<keyword evidence="3" id="KW-0169">Cobalamin biosynthesis</keyword>
<evidence type="ECO:0000259" key="17">
    <source>
        <dbReference type="Pfam" id="PF10414"/>
    </source>
</evidence>
<dbReference type="PANTHER" id="PTHR45790">
    <property type="entry name" value="SIROHEME SYNTHASE-RELATED"/>
    <property type="match status" value="1"/>
</dbReference>
<comment type="pathway">
    <text evidence="12">Porphyrin-containing compound metabolism; siroheme biosynthesis; precorrin-2 from uroporphyrinogen III: step 1/1.</text>
</comment>
<evidence type="ECO:0000256" key="15">
    <source>
        <dbReference type="SAM" id="MobiDB-lite"/>
    </source>
</evidence>
<keyword evidence="10" id="KW-0627">Porphyrin biosynthesis</keyword>
<dbReference type="EC" id="2.1.1.107" evidence="18"/>
<dbReference type="Gene3D" id="3.40.1010.10">
    <property type="entry name" value="Cobalt-precorrin-4 Transmethylase, Domain 1"/>
    <property type="match status" value="1"/>
</dbReference>
<dbReference type="InterPro" id="IPR014777">
    <property type="entry name" value="4pyrrole_Mease_sub1"/>
</dbReference>
<dbReference type="InterPro" id="IPR006367">
    <property type="entry name" value="Sirohaem_synthase_N"/>
</dbReference>
<evidence type="ECO:0000256" key="10">
    <source>
        <dbReference type="ARBA" id="ARBA00023244"/>
    </source>
</evidence>
<keyword evidence="5 18" id="KW-0808">Transferase</keyword>
<keyword evidence="7" id="KW-0560">Oxidoreductase</keyword>
<organism evidence="18 19">
    <name type="scientific">Sphingomonas parva</name>
    <dbReference type="NCBI Taxonomy" id="2555898"/>
    <lineage>
        <taxon>Bacteria</taxon>
        <taxon>Pseudomonadati</taxon>
        <taxon>Pseudomonadota</taxon>
        <taxon>Alphaproteobacteria</taxon>
        <taxon>Sphingomonadales</taxon>
        <taxon>Sphingomonadaceae</taxon>
        <taxon>Sphingomonas</taxon>
    </lineage>
</organism>
<comment type="similarity">
    <text evidence="2">Belongs to the precorrin methyltransferase family.</text>
</comment>
<dbReference type="FunFam" id="3.40.1010.10:FF:000001">
    <property type="entry name" value="Siroheme synthase"/>
    <property type="match status" value="1"/>
</dbReference>
<feature type="domain" description="Sirohaem synthase dimerisation" evidence="17">
    <location>
        <begin position="165"/>
        <end position="215"/>
    </location>
</feature>
<dbReference type="NCBIfam" id="NF007922">
    <property type="entry name" value="PRK10637.1"/>
    <property type="match status" value="1"/>
</dbReference>
<keyword evidence="9" id="KW-0456">Lyase</keyword>
<feature type="active site" description="Proton acceptor" evidence="14">
    <location>
        <position position="258"/>
    </location>
</feature>
<keyword evidence="11" id="KW-0511">Multifunctional enzyme</keyword>
<dbReference type="SUPFAM" id="SSF75615">
    <property type="entry name" value="Siroheme synthase middle domains-like"/>
    <property type="match status" value="1"/>
</dbReference>
<dbReference type="Proteomes" id="UP000298213">
    <property type="component" value="Unassembled WGS sequence"/>
</dbReference>
<keyword evidence="6" id="KW-0949">S-adenosyl-L-methionine</keyword>
<dbReference type="InterPro" id="IPR036291">
    <property type="entry name" value="NAD(P)-bd_dom_sf"/>
</dbReference>
<name>A0A4Y8ZQH8_9SPHN</name>
<dbReference type="InterPro" id="IPR037115">
    <property type="entry name" value="Sirohaem_synt_dimer_dom_sf"/>
</dbReference>
<evidence type="ECO:0000256" key="3">
    <source>
        <dbReference type="ARBA" id="ARBA00022573"/>
    </source>
</evidence>
<dbReference type="GO" id="GO:0004851">
    <property type="term" value="F:uroporphyrin-III C-methyltransferase activity"/>
    <property type="evidence" value="ECO:0007669"/>
    <property type="project" value="UniProtKB-EC"/>
</dbReference>
<dbReference type="OrthoDB" id="9815856at2"/>
<dbReference type="InterPro" id="IPR000878">
    <property type="entry name" value="4pyrrol_Mease"/>
</dbReference>
<dbReference type="AlphaFoldDB" id="A0A4Y8ZQH8"/>
<dbReference type="SUPFAM" id="SSF53790">
    <property type="entry name" value="Tetrapyrrole methylase"/>
    <property type="match status" value="1"/>
</dbReference>
<evidence type="ECO:0000256" key="14">
    <source>
        <dbReference type="PIRSR" id="PIRSR036426-1"/>
    </source>
</evidence>
<dbReference type="GO" id="GO:0043115">
    <property type="term" value="F:precorrin-2 dehydrogenase activity"/>
    <property type="evidence" value="ECO:0007669"/>
    <property type="project" value="UniProtKB-EC"/>
</dbReference>
<dbReference type="Gene3D" id="1.10.8.210">
    <property type="entry name" value="Sirohaem synthase, dimerisation domain"/>
    <property type="match status" value="1"/>
</dbReference>